<dbReference type="PANTHER" id="PTHR46929">
    <property type="entry name" value="EXPRESSED PROTEIN"/>
    <property type="match status" value="1"/>
</dbReference>
<evidence type="ECO:0008006" key="6">
    <source>
        <dbReference type="Google" id="ProtNLM"/>
    </source>
</evidence>
<dbReference type="PANTHER" id="PTHR46929:SF33">
    <property type="entry name" value="L10-INTERACTING MYB DOMAIN-CONTAINING PROTEIN-LIKE ISOFORM X1"/>
    <property type="match status" value="1"/>
</dbReference>
<name>A0AAV6LRJ0_9ERIC</name>
<evidence type="ECO:0000313" key="5">
    <source>
        <dbReference type="Proteomes" id="UP000823749"/>
    </source>
</evidence>
<evidence type="ECO:0000259" key="2">
    <source>
        <dbReference type="Pfam" id="PF12776"/>
    </source>
</evidence>
<dbReference type="Pfam" id="PF12776">
    <property type="entry name" value="Myb_DNA-bind_3"/>
    <property type="match status" value="2"/>
</dbReference>
<reference evidence="4" key="1">
    <citation type="submission" date="2020-08" db="EMBL/GenBank/DDBJ databases">
        <title>Plant Genome Project.</title>
        <authorList>
            <person name="Zhang R.-G."/>
        </authorList>
    </citation>
    <scope>NUCLEOTIDE SEQUENCE</scope>
    <source>
        <strain evidence="4">WSP0</strain>
        <tissue evidence="4">Leaf</tissue>
    </source>
</reference>
<keyword evidence="5" id="KW-1185">Reference proteome</keyword>
<feature type="compositionally biased region" description="Basic and acidic residues" evidence="1">
    <location>
        <begin position="149"/>
        <end position="164"/>
    </location>
</feature>
<dbReference type="InterPro" id="IPR024752">
    <property type="entry name" value="Myb/SANT-like_dom"/>
</dbReference>
<feature type="region of interest" description="Disordered" evidence="1">
    <location>
        <begin position="389"/>
        <end position="438"/>
    </location>
</feature>
<organism evidence="4 5">
    <name type="scientific">Rhododendron griersonianum</name>
    <dbReference type="NCBI Taxonomy" id="479676"/>
    <lineage>
        <taxon>Eukaryota</taxon>
        <taxon>Viridiplantae</taxon>
        <taxon>Streptophyta</taxon>
        <taxon>Embryophyta</taxon>
        <taxon>Tracheophyta</taxon>
        <taxon>Spermatophyta</taxon>
        <taxon>Magnoliopsida</taxon>
        <taxon>eudicotyledons</taxon>
        <taxon>Gunneridae</taxon>
        <taxon>Pentapetalae</taxon>
        <taxon>asterids</taxon>
        <taxon>Ericales</taxon>
        <taxon>Ericaceae</taxon>
        <taxon>Ericoideae</taxon>
        <taxon>Rhodoreae</taxon>
        <taxon>Rhododendron</taxon>
    </lineage>
</organism>
<evidence type="ECO:0000259" key="3">
    <source>
        <dbReference type="Pfam" id="PF24769"/>
    </source>
</evidence>
<feature type="region of interest" description="Disordered" evidence="1">
    <location>
        <begin position="231"/>
        <end position="251"/>
    </location>
</feature>
<dbReference type="InterPro" id="IPR056253">
    <property type="entry name" value="At2g29880-like_C"/>
</dbReference>
<proteinExistence type="predicted"/>
<dbReference type="Pfam" id="PF24769">
    <property type="entry name" value="At2g29880_C"/>
    <property type="match status" value="1"/>
</dbReference>
<evidence type="ECO:0000313" key="4">
    <source>
        <dbReference type="EMBL" id="KAG5567788.1"/>
    </source>
</evidence>
<dbReference type="EMBL" id="JACTNZ010000001">
    <property type="protein sequence ID" value="KAG5567788.1"/>
    <property type="molecule type" value="Genomic_DNA"/>
</dbReference>
<protein>
    <recommendedName>
        <fullName evidence="6">Myb/SANT-like domain-containing protein</fullName>
    </recommendedName>
</protein>
<feature type="compositionally biased region" description="Polar residues" evidence="1">
    <location>
        <begin position="419"/>
        <end position="438"/>
    </location>
</feature>
<feature type="domain" description="Myb/SANT-like" evidence="2">
    <location>
        <begin position="254"/>
        <end position="348"/>
    </location>
</feature>
<dbReference type="Proteomes" id="UP000823749">
    <property type="component" value="Chromosome 1"/>
</dbReference>
<comment type="caution">
    <text evidence="4">The sequence shown here is derived from an EMBL/GenBank/DDBJ whole genome shotgun (WGS) entry which is preliminary data.</text>
</comment>
<gene>
    <name evidence="4" type="ORF">RHGRI_003089</name>
</gene>
<feature type="domain" description="At2g29880-like C-terminal" evidence="3">
    <location>
        <begin position="498"/>
        <end position="543"/>
    </location>
</feature>
<feature type="region of interest" description="Disordered" evidence="1">
    <location>
        <begin position="145"/>
        <end position="181"/>
    </location>
</feature>
<evidence type="ECO:0000256" key="1">
    <source>
        <dbReference type="SAM" id="MobiDB-lite"/>
    </source>
</evidence>
<accession>A0AAV6LRJ0</accession>
<dbReference type="AlphaFoldDB" id="A0AAV6LRJ0"/>
<feature type="domain" description="Myb/SANT-like" evidence="2">
    <location>
        <begin position="16"/>
        <end position="110"/>
    </location>
</feature>
<feature type="compositionally biased region" description="Polar residues" evidence="1">
    <location>
        <begin position="242"/>
        <end position="251"/>
    </location>
</feature>
<sequence length="547" mass="62476">MGIRGRSAGDRLRTIWTPEMDRYFIELMLEEVGRGNKVDDHLFSKEAWTEMMSLFNAKFKFQYEKDVLKNRHKTLRNLHKAVKYLLDQKGFCWDETRQMVTADNKVWDDYIKVHPDARSYRIKTIPYYNDLCVIYRNATVEGKASTSSHDAKIDRNIPRSETGRLSKGSESPATTIDDAKPVDNLLQMSSHSGGDTKTGVTLPSSVDEGAVDALHEIMIDEDYAASMSKENENVTPQPIADSGSSKIGTRSRTYWQPPMDRYFIDLMLDEVQKGNQIDGQFHKQAWMEMLVSFNAKFGFNYDIDVLKNRYKTLRRQYKVIKNILDLDGFLWDETRQMVTADDSVWQDYIKVCFLLNLVAHTDARQYMTRPMPYYKDLCVISRELNPGDGRDRLSGHNLGQQADVPETKVGRSLKGLRSPATSVSSEHQVGDAQDSSRVADQVNKRHFEISPYSAQSKKSRRPDEGMASAIREMATAVSSLADKKKGDDDSNSVSVEIVVEAIQALPDMDEDLVLDACDLLEDEKKAKTFLALDFKLRKKWLIRKLRP</sequence>